<evidence type="ECO:0000256" key="4">
    <source>
        <dbReference type="ARBA" id="ARBA00022801"/>
    </source>
</evidence>
<keyword evidence="3 6" id="KW-0833">Ubl conjugation pathway</keyword>
<evidence type="ECO:0000256" key="1">
    <source>
        <dbReference type="ARBA" id="ARBA00000707"/>
    </source>
</evidence>
<organism evidence="9 10">
    <name type="scientific">Zygosaccharomyces mellis</name>
    <dbReference type="NCBI Taxonomy" id="42258"/>
    <lineage>
        <taxon>Eukaryota</taxon>
        <taxon>Fungi</taxon>
        <taxon>Dikarya</taxon>
        <taxon>Ascomycota</taxon>
        <taxon>Saccharomycotina</taxon>
        <taxon>Saccharomycetes</taxon>
        <taxon>Saccharomycetales</taxon>
        <taxon>Saccharomycetaceae</taxon>
        <taxon>Zygosaccharomyces</taxon>
    </lineage>
</organism>
<dbReference type="GO" id="GO:0005829">
    <property type="term" value="C:cytosol"/>
    <property type="evidence" value="ECO:0007669"/>
    <property type="project" value="TreeGrafter"/>
</dbReference>
<dbReference type="PROSITE" id="PS50235">
    <property type="entry name" value="USP_3"/>
    <property type="match status" value="1"/>
</dbReference>
<proteinExistence type="inferred from homology"/>
<dbReference type="InterPro" id="IPR038765">
    <property type="entry name" value="Papain-like_cys_pep_sf"/>
</dbReference>
<evidence type="ECO:0000256" key="7">
    <source>
        <dbReference type="SAM" id="MobiDB-lite"/>
    </source>
</evidence>
<dbReference type="AlphaFoldDB" id="A0A4C2E3U9"/>
<gene>
    <name evidence="9" type="ORF">ZYGM_004129</name>
</gene>
<evidence type="ECO:0000256" key="5">
    <source>
        <dbReference type="ARBA" id="ARBA00022807"/>
    </source>
</evidence>
<protein>
    <recommendedName>
        <fullName evidence="6">Ubiquitin carboxyl-terminal hydrolase</fullName>
        <ecNumber evidence="6">3.4.19.12</ecNumber>
    </recommendedName>
</protein>
<evidence type="ECO:0000256" key="2">
    <source>
        <dbReference type="ARBA" id="ARBA00022670"/>
    </source>
</evidence>
<comment type="catalytic activity">
    <reaction evidence="1 6">
        <text>Thiol-dependent hydrolysis of ester, thioester, amide, peptide and isopeptide bonds formed by the C-terminal Gly of ubiquitin (a 76-residue protein attached to proteins as an intracellular targeting signal).</text>
        <dbReference type="EC" id="3.4.19.12"/>
    </reaction>
</comment>
<comment type="caution">
    <text evidence="9">The sequence shown here is derived from an EMBL/GenBank/DDBJ whole genome shotgun (WGS) entry which is preliminary data.</text>
</comment>
<feature type="region of interest" description="Disordered" evidence="7">
    <location>
        <begin position="1"/>
        <end position="23"/>
    </location>
</feature>
<name>A0A4C2E3U9_9SACH</name>
<feature type="compositionally biased region" description="Basic residues" evidence="7">
    <location>
        <begin position="588"/>
        <end position="597"/>
    </location>
</feature>
<dbReference type="PROSITE" id="PS00973">
    <property type="entry name" value="USP_2"/>
    <property type="match status" value="1"/>
</dbReference>
<evidence type="ECO:0000313" key="9">
    <source>
        <dbReference type="EMBL" id="GCE98785.1"/>
    </source>
</evidence>
<dbReference type="GO" id="GO:0016579">
    <property type="term" value="P:protein deubiquitination"/>
    <property type="evidence" value="ECO:0007669"/>
    <property type="project" value="InterPro"/>
</dbReference>
<keyword evidence="5 6" id="KW-0788">Thiol protease</keyword>
<keyword evidence="2 6" id="KW-0645">Protease</keyword>
<dbReference type="InterPro" id="IPR028889">
    <property type="entry name" value="USP"/>
</dbReference>
<dbReference type="Gene3D" id="3.90.70.10">
    <property type="entry name" value="Cysteine proteinases"/>
    <property type="match status" value="1"/>
</dbReference>
<evidence type="ECO:0000259" key="8">
    <source>
        <dbReference type="PROSITE" id="PS50235"/>
    </source>
</evidence>
<dbReference type="PANTHER" id="PTHR24006">
    <property type="entry name" value="UBIQUITIN CARBOXYL-TERMINAL HYDROLASE"/>
    <property type="match status" value="1"/>
</dbReference>
<keyword evidence="4 6" id="KW-0378">Hydrolase</keyword>
<evidence type="ECO:0000256" key="6">
    <source>
        <dbReference type="RuleBase" id="RU366025"/>
    </source>
</evidence>
<keyword evidence="10" id="KW-1185">Reference proteome</keyword>
<feature type="region of interest" description="Disordered" evidence="7">
    <location>
        <begin position="294"/>
        <end position="328"/>
    </location>
</feature>
<evidence type="ECO:0000256" key="3">
    <source>
        <dbReference type="ARBA" id="ARBA00022786"/>
    </source>
</evidence>
<evidence type="ECO:0000313" key="10">
    <source>
        <dbReference type="Proteomes" id="UP000301737"/>
    </source>
</evidence>
<dbReference type="CDD" id="cd02257">
    <property type="entry name" value="Peptidase_C19"/>
    <property type="match status" value="1"/>
</dbReference>
<feature type="compositionally biased region" description="Low complexity" evidence="7">
    <location>
        <begin position="90"/>
        <end position="101"/>
    </location>
</feature>
<dbReference type="EMBL" id="BIMX01000006">
    <property type="protein sequence ID" value="GCE98785.1"/>
    <property type="molecule type" value="Genomic_DNA"/>
</dbReference>
<dbReference type="InterPro" id="IPR050164">
    <property type="entry name" value="Peptidase_C19"/>
</dbReference>
<dbReference type="InterPro" id="IPR001394">
    <property type="entry name" value="Peptidase_C19_UCH"/>
</dbReference>
<dbReference type="GO" id="GO:0006508">
    <property type="term" value="P:proteolysis"/>
    <property type="evidence" value="ECO:0007669"/>
    <property type="project" value="UniProtKB-KW"/>
</dbReference>
<feature type="domain" description="USP" evidence="8">
    <location>
        <begin position="371"/>
        <end position="818"/>
    </location>
</feature>
<sequence>MSAVNSHDSGEDSYSMYPKTSSPPLPAQSGIHFPAYQPPVPIYAYPQMPYMYAGQAPGYPFNLMNQNQMLYQSGGMPQQGSGMGSKKKWSNGGSSNGNGSSATVNGGLSSSKINHYHHHQMSPSFHPASISNSSNTSPSGSYSQSKVQGQKPEQYKFEISKLSSNTATNVEFPLLFNSTPEEFKVAGAKRHELRLKALGVEQGKTHEGFKREVTRDERTATSESSVAGITDTKQEEKKEELSKQKTSSKESPKYNLTELNTAAPSSASASSPTVPSVTKTPKLWSAVASGGIAKSKSTTTGGVNGQGTGTLNGSNQQPQKKDKKYIPPTTKGVETLGSVALRMCFDPDYIDYTLKSVGADKGLCVRSVAPRGIVNRANVCFMSSVLQVLLYCRPFINILNVTSVRDVVTRAGPIQSKLLDACLNLYKQFDKDTVELERKTAMKSGSVNSNSTGSSGNWQSNIVSSTSEAIKPDEFYEALSTIPKFKELKWGHQEDAEEFLTHLLDQLHEEFISSICSLGDNEILNLLQSINDEELRIFFIKNLPRYKKAEFLKSSTGQLKDLISTYGSVSEDNDDEGDGWHEVSGSSKKGKKTKTAAKRTVEMEPSPMSCLFGGQFRSVLDIPNNKESQSITLDPFQTIQLDISDKSVNDLQTAFKKFSEYELLPFKSSSGYDVEAKKQTFIDRLPQVLLIQLKRFQYINNTDKDNSMVNYNAYNGRIEKICKKINYEHELIIPIESTSSANAYKDENRRYHLTGVIYHHGVSSDGGHYTADVYHRETDKWYRIDDVNIIELKKEDVLKGGEESGDSRTAYILMYQKV</sequence>
<feature type="compositionally biased region" description="Basic and acidic residues" evidence="7">
    <location>
        <begin position="232"/>
        <end position="252"/>
    </location>
</feature>
<dbReference type="GO" id="GO:0005634">
    <property type="term" value="C:nucleus"/>
    <property type="evidence" value="ECO:0007669"/>
    <property type="project" value="TreeGrafter"/>
</dbReference>
<dbReference type="OrthoDB" id="429671at2759"/>
<accession>A0A4C2E3U9</accession>
<dbReference type="PROSITE" id="PS00972">
    <property type="entry name" value="USP_1"/>
    <property type="match status" value="1"/>
</dbReference>
<feature type="compositionally biased region" description="Basic and acidic residues" evidence="7">
    <location>
        <begin position="206"/>
        <end position="220"/>
    </location>
</feature>
<feature type="region of interest" description="Disordered" evidence="7">
    <location>
        <begin position="206"/>
        <end position="255"/>
    </location>
</feature>
<feature type="compositionally biased region" description="Low complexity" evidence="7">
    <location>
        <begin position="129"/>
        <end position="145"/>
    </location>
</feature>
<feature type="region of interest" description="Disordered" evidence="7">
    <location>
        <begin position="568"/>
        <end position="600"/>
    </location>
</feature>
<dbReference type="Pfam" id="PF00443">
    <property type="entry name" value="UCH"/>
    <property type="match status" value="1"/>
</dbReference>
<dbReference type="InterPro" id="IPR018200">
    <property type="entry name" value="USP_CS"/>
</dbReference>
<dbReference type="GO" id="GO:0004843">
    <property type="term" value="F:cysteine-type deubiquitinase activity"/>
    <property type="evidence" value="ECO:0007669"/>
    <property type="project" value="UniProtKB-UniRule"/>
</dbReference>
<dbReference type="EC" id="3.4.19.12" evidence="6"/>
<reference evidence="9 10" key="1">
    <citation type="submission" date="2019-01" db="EMBL/GenBank/DDBJ databases">
        <title>Draft Genome Sequencing of Zygosaccharomyces mellis Ca-7.</title>
        <authorList>
            <person name="Shiwa Y."/>
            <person name="Kanesaki Y."/>
            <person name="Ishige T."/>
            <person name="Mura K."/>
            <person name="Hori T."/>
            <person name="Tamura T."/>
        </authorList>
    </citation>
    <scope>NUCLEOTIDE SEQUENCE [LARGE SCALE GENOMIC DNA]</scope>
    <source>
        <strain evidence="9 10">Ca-7</strain>
    </source>
</reference>
<dbReference type="Proteomes" id="UP000301737">
    <property type="component" value="Unassembled WGS sequence"/>
</dbReference>
<feature type="compositionally biased region" description="Polar residues" evidence="7">
    <location>
        <begin position="102"/>
        <end position="113"/>
    </location>
</feature>
<comment type="similarity">
    <text evidence="6">Belongs to the peptidase C19 family.</text>
</comment>
<feature type="region of interest" description="Disordered" evidence="7">
    <location>
        <begin position="72"/>
        <end position="152"/>
    </location>
</feature>
<dbReference type="SUPFAM" id="SSF54001">
    <property type="entry name" value="Cysteine proteinases"/>
    <property type="match status" value="1"/>
</dbReference>
<dbReference type="PANTHER" id="PTHR24006:SF687">
    <property type="entry name" value="UBIQUITIN CARBOXYL-TERMINAL HYDROLASE 10"/>
    <property type="match status" value="1"/>
</dbReference>